<dbReference type="PANTHER" id="PTHR14614">
    <property type="entry name" value="HEPATOCELLULAR CARCINOMA-ASSOCIATED ANTIGEN"/>
    <property type="match status" value="1"/>
</dbReference>
<dbReference type="OrthoDB" id="46564at2759"/>
<comment type="caution">
    <text evidence="1">The sequence shown here is derived from an EMBL/GenBank/DDBJ whole genome shotgun (WGS) entry which is preliminary data.</text>
</comment>
<dbReference type="EMBL" id="JAAPAO010000056">
    <property type="protein sequence ID" value="KAF4674859.1"/>
    <property type="molecule type" value="Genomic_DNA"/>
</dbReference>
<evidence type="ECO:0000313" key="2">
    <source>
        <dbReference type="Proteomes" id="UP000591131"/>
    </source>
</evidence>
<dbReference type="SUPFAM" id="SSF53335">
    <property type="entry name" value="S-adenosyl-L-methionine-dependent methyltransferases"/>
    <property type="match status" value="1"/>
</dbReference>
<reference evidence="1 2" key="1">
    <citation type="submission" date="2020-04" db="EMBL/GenBank/DDBJ databases">
        <title>Perkinsus chesapeaki whole genome sequence.</title>
        <authorList>
            <person name="Bogema D.R."/>
        </authorList>
    </citation>
    <scope>NUCLEOTIDE SEQUENCE [LARGE SCALE GENOMIC DNA]</scope>
    <source>
        <strain evidence="1">ATCC PRA-425</strain>
    </source>
</reference>
<dbReference type="InterPro" id="IPR029063">
    <property type="entry name" value="SAM-dependent_MTases_sf"/>
</dbReference>
<dbReference type="AlphaFoldDB" id="A0A7J6MTE8"/>
<gene>
    <name evidence="1" type="ORF">FOL47_008607</name>
</gene>
<organism evidence="1 2">
    <name type="scientific">Perkinsus chesapeaki</name>
    <name type="common">Clam parasite</name>
    <name type="synonym">Perkinsus andrewsi</name>
    <dbReference type="NCBI Taxonomy" id="330153"/>
    <lineage>
        <taxon>Eukaryota</taxon>
        <taxon>Sar</taxon>
        <taxon>Alveolata</taxon>
        <taxon>Perkinsozoa</taxon>
        <taxon>Perkinsea</taxon>
        <taxon>Perkinsida</taxon>
        <taxon>Perkinsidae</taxon>
        <taxon>Perkinsus</taxon>
    </lineage>
</organism>
<keyword evidence="2" id="KW-1185">Reference proteome</keyword>
<name>A0A7J6MTE8_PERCH</name>
<dbReference type="InterPro" id="IPR019410">
    <property type="entry name" value="Methyltransf_16"/>
</dbReference>
<dbReference type="PANTHER" id="PTHR14614:SF132">
    <property type="entry name" value="PROTEIN-LYSINE METHYLTRANSFERASE C42C1.13"/>
    <property type="match status" value="1"/>
</dbReference>
<dbReference type="Pfam" id="PF10294">
    <property type="entry name" value="Methyltransf_16"/>
    <property type="match status" value="1"/>
</dbReference>
<sequence length="261" mass="28944">MPYVDCTTSLSLEHAALTESLEKEQIELADGRLLDFRRVATGVHGPYARLWESSVVMARFLSFTEEINDRHFALELGCGFGAPSIAMEGKVDKVVATDLPEAESSCRAKTWRPLDWAAPDLAWIPDGSVDLLVASDAVYNVQGAQLFLDLLRQLRPKLCANVCMFMTHKHRHDDVDELLVDGLVAAGWDGEELPVDEWPEMEGYVHPAIDFTSSTREDLFGIVHHMEGIQRAASAIPVYSQEHRQLESKGCHAAGLLDSGR</sequence>
<dbReference type="Gene3D" id="3.40.50.150">
    <property type="entry name" value="Vaccinia Virus protein VP39"/>
    <property type="match status" value="1"/>
</dbReference>
<dbReference type="Proteomes" id="UP000591131">
    <property type="component" value="Unassembled WGS sequence"/>
</dbReference>
<protein>
    <submittedName>
        <fullName evidence="1">Uncharacterized protein</fullName>
    </submittedName>
</protein>
<evidence type="ECO:0000313" key="1">
    <source>
        <dbReference type="EMBL" id="KAF4674859.1"/>
    </source>
</evidence>
<accession>A0A7J6MTE8</accession>
<proteinExistence type="predicted"/>